<evidence type="ECO:0000256" key="12">
    <source>
        <dbReference type="ARBA" id="ARBA00048798"/>
    </source>
</evidence>
<name>A0A7W6RBZ1_9PROT</name>
<dbReference type="Proteomes" id="UP000554286">
    <property type="component" value="Unassembled WGS sequence"/>
</dbReference>
<evidence type="ECO:0000256" key="13">
    <source>
        <dbReference type="ARBA" id="ARBA00049229"/>
    </source>
</evidence>
<dbReference type="Pfam" id="PF01063">
    <property type="entry name" value="Aminotran_4"/>
    <property type="match status" value="1"/>
</dbReference>
<dbReference type="InterPro" id="IPR043132">
    <property type="entry name" value="BCAT-like_C"/>
</dbReference>
<dbReference type="InterPro" id="IPR043131">
    <property type="entry name" value="BCAT-like_N"/>
</dbReference>
<dbReference type="NCBIfam" id="NF005209">
    <property type="entry name" value="PRK06680.1"/>
    <property type="match status" value="1"/>
</dbReference>
<comment type="function">
    <text evidence="2">Acts on leucine, isoleucine and valine.</text>
</comment>
<evidence type="ECO:0000313" key="15">
    <source>
        <dbReference type="Proteomes" id="UP000554286"/>
    </source>
</evidence>
<evidence type="ECO:0000256" key="2">
    <source>
        <dbReference type="ARBA" id="ARBA00003109"/>
    </source>
</evidence>
<sequence>MSRIAYVNGSYQLHAEASVHVEDRGVQFSDGVYEVIAVAGGRPLDLPGHMARLRRSLDELRIALPMPPRCLGVVMREVTRRNRVRNGIVYVQINRGVWRRDHPFPPETVSPTVVVTARSGLGPGPAVVERGVRVATLPDQRWARRDIKSVSLLPNVMAKQAAHEAGAYEAWQVDGDGYVTEGSSTNAWIVTRDGTLVTRPVSADILAGITRQTLLALARAEGLAVEERAFTVEEAKAAREAFLSSTTSLALAVVAIDDAPVANGAPGSITTRLRALYQDHMRGAGAGDWLAP</sequence>
<dbReference type="InterPro" id="IPR001544">
    <property type="entry name" value="Aminotrans_IV"/>
</dbReference>
<dbReference type="Gene3D" id="3.20.10.10">
    <property type="entry name" value="D-amino Acid Aminotransferase, subunit A, domain 2"/>
    <property type="match status" value="1"/>
</dbReference>
<protein>
    <recommendedName>
        <fullName evidence="8">Probable branched-chain-amino-acid aminotransferase</fullName>
        <ecNumber evidence="7">2.6.1.42</ecNumber>
    </recommendedName>
</protein>
<keyword evidence="15" id="KW-1185">Reference proteome</keyword>
<dbReference type="GO" id="GO:0009082">
    <property type="term" value="P:branched-chain amino acid biosynthetic process"/>
    <property type="evidence" value="ECO:0007669"/>
    <property type="project" value="UniProtKB-KW"/>
</dbReference>
<comment type="catalytic activity">
    <reaction evidence="11">
        <text>L-valine + 2-oxoglutarate = 3-methyl-2-oxobutanoate + L-glutamate</text>
        <dbReference type="Rhea" id="RHEA:24813"/>
        <dbReference type="ChEBI" id="CHEBI:11851"/>
        <dbReference type="ChEBI" id="CHEBI:16810"/>
        <dbReference type="ChEBI" id="CHEBI:29985"/>
        <dbReference type="ChEBI" id="CHEBI:57762"/>
        <dbReference type="EC" id="2.6.1.42"/>
    </reaction>
</comment>
<dbReference type="CDD" id="cd01558">
    <property type="entry name" value="D-AAT_like"/>
    <property type="match status" value="1"/>
</dbReference>
<comment type="pathway">
    <text evidence="4">Amino-acid biosynthesis; L-valine biosynthesis; L-valine from pyruvate: step 4/4.</text>
</comment>
<proteinExistence type="inferred from homology"/>
<keyword evidence="14" id="KW-0808">Transferase</keyword>
<accession>A0A7W6RBZ1</accession>
<reference evidence="14 15" key="1">
    <citation type="submission" date="2020-08" db="EMBL/GenBank/DDBJ databases">
        <title>Genome sequencing of Purple Non-Sulfur Bacteria from various extreme environments.</title>
        <authorList>
            <person name="Mayer M."/>
        </authorList>
    </citation>
    <scope>NUCLEOTIDE SEQUENCE [LARGE SCALE GENOMIC DNA]</scope>
    <source>
        <strain evidence="14 15">JA131</strain>
    </source>
</reference>
<dbReference type="PANTHER" id="PTHR42743">
    <property type="entry name" value="AMINO-ACID AMINOTRANSFERASE"/>
    <property type="match status" value="1"/>
</dbReference>
<dbReference type="EC" id="2.6.1.42" evidence="7"/>
<dbReference type="GO" id="GO:0008652">
    <property type="term" value="P:amino acid biosynthetic process"/>
    <property type="evidence" value="ECO:0007669"/>
    <property type="project" value="UniProtKB-ARBA"/>
</dbReference>
<dbReference type="InterPro" id="IPR050571">
    <property type="entry name" value="Class-IV_PLP-Dep_Aminotrnsfr"/>
</dbReference>
<dbReference type="FunFam" id="3.20.10.10:FF:000002">
    <property type="entry name" value="D-alanine aminotransferase"/>
    <property type="match status" value="1"/>
</dbReference>
<evidence type="ECO:0000256" key="3">
    <source>
        <dbReference type="ARBA" id="ARBA00004824"/>
    </source>
</evidence>
<dbReference type="InterPro" id="IPR036038">
    <property type="entry name" value="Aminotransferase-like"/>
</dbReference>
<keyword evidence="10" id="KW-0100">Branched-chain amino acid biosynthesis</keyword>
<dbReference type="SUPFAM" id="SSF56752">
    <property type="entry name" value="D-aminoacid aminotransferase-like PLP-dependent enzymes"/>
    <property type="match status" value="1"/>
</dbReference>
<evidence type="ECO:0000256" key="9">
    <source>
        <dbReference type="ARBA" id="ARBA00022898"/>
    </source>
</evidence>
<dbReference type="RefSeq" id="WP_184042959.1">
    <property type="nucleotide sequence ID" value="NZ_JACIGK010000005.1"/>
</dbReference>
<evidence type="ECO:0000256" key="7">
    <source>
        <dbReference type="ARBA" id="ARBA00013053"/>
    </source>
</evidence>
<comment type="pathway">
    <text evidence="3">Amino-acid biosynthesis; L-isoleucine biosynthesis; L-isoleucine from 2-oxobutanoate: step 4/4.</text>
</comment>
<evidence type="ECO:0000256" key="6">
    <source>
        <dbReference type="ARBA" id="ARBA00009320"/>
    </source>
</evidence>
<comment type="cofactor">
    <cofactor evidence="1">
        <name>pyridoxal 5'-phosphate</name>
        <dbReference type="ChEBI" id="CHEBI:597326"/>
    </cofactor>
</comment>
<evidence type="ECO:0000256" key="4">
    <source>
        <dbReference type="ARBA" id="ARBA00004931"/>
    </source>
</evidence>
<organism evidence="14 15">
    <name type="scientific">Roseospira visakhapatnamensis</name>
    <dbReference type="NCBI Taxonomy" id="390880"/>
    <lineage>
        <taxon>Bacteria</taxon>
        <taxon>Pseudomonadati</taxon>
        <taxon>Pseudomonadota</taxon>
        <taxon>Alphaproteobacteria</taxon>
        <taxon>Rhodospirillales</taxon>
        <taxon>Rhodospirillaceae</taxon>
        <taxon>Roseospira</taxon>
    </lineage>
</organism>
<dbReference type="EMBL" id="JACIGK010000005">
    <property type="protein sequence ID" value="MBB4265336.1"/>
    <property type="molecule type" value="Genomic_DNA"/>
</dbReference>
<evidence type="ECO:0000256" key="1">
    <source>
        <dbReference type="ARBA" id="ARBA00001933"/>
    </source>
</evidence>
<keyword evidence="14" id="KW-0032">Aminotransferase</keyword>
<evidence type="ECO:0000256" key="5">
    <source>
        <dbReference type="ARBA" id="ARBA00005072"/>
    </source>
</evidence>
<keyword evidence="9" id="KW-0663">Pyridoxal phosphate</keyword>
<comment type="catalytic activity">
    <reaction evidence="12">
        <text>L-isoleucine + 2-oxoglutarate = (S)-3-methyl-2-oxopentanoate + L-glutamate</text>
        <dbReference type="Rhea" id="RHEA:24801"/>
        <dbReference type="ChEBI" id="CHEBI:16810"/>
        <dbReference type="ChEBI" id="CHEBI:29985"/>
        <dbReference type="ChEBI" id="CHEBI:35146"/>
        <dbReference type="ChEBI" id="CHEBI:58045"/>
        <dbReference type="EC" id="2.6.1.42"/>
    </reaction>
</comment>
<dbReference type="GO" id="GO:0004084">
    <property type="term" value="F:branched-chain-amino-acid transaminase activity"/>
    <property type="evidence" value="ECO:0007669"/>
    <property type="project" value="UniProtKB-EC"/>
</dbReference>
<dbReference type="GO" id="GO:0005829">
    <property type="term" value="C:cytosol"/>
    <property type="evidence" value="ECO:0007669"/>
    <property type="project" value="TreeGrafter"/>
</dbReference>
<evidence type="ECO:0000256" key="8">
    <source>
        <dbReference type="ARBA" id="ARBA00014472"/>
    </source>
</evidence>
<comment type="pathway">
    <text evidence="5">Amino-acid biosynthesis; L-leucine biosynthesis; L-leucine from 3-methyl-2-oxobutanoate: step 4/4.</text>
</comment>
<keyword evidence="10" id="KW-0028">Amino-acid biosynthesis</keyword>
<evidence type="ECO:0000313" key="14">
    <source>
        <dbReference type="EMBL" id="MBB4265336.1"/>
    </source>
</evidence>
<comment type="similarity">
    <text evidence="6">Belongs to the class-IV pyridoxal-phosphate-dependent aminotransferase family.</text>
</comment>
<evidence type="ECO:0000256" key="11">
    <source>
        <dbReference type="ARBA" id="ARBA00048212"/>
    </source>
</evidence>
<evidence type="ECO:0000256" key="10">
    <source>
        <dbReference type="ARBA" id="ARBA00023304"/>
    </source>
</evidence>
<comment type="caution">
    <text evidence="14">The sequence shown here is derived from an EMBL/GenBank/DDBJ whole genome shotgun (WGS) entry which is preliminary data.</text>
</comment>
<dbReference type="AlphaFoldDB" id="A0A7W6RBZ1"/>
<gene>
    <name evidence="14" type="ORF">GGD89_000954</name>
</gene>
<dbReference type="Gene3D" id="3.30.470.10">
    <property type="match status" value="1"/>
</dbReference>
<comment type="catalytic activity">
    <reaction evidence="13">
        <text>L-leucine + 2-oxoglutarate = 4-methyl-2-oxopentanoate + L-glutamate</text>
        <dbReference type="Rhea" id="RHEA:18321"/>
        <dbReference type="ChEBI" id="CHEBI:16810"/>
        <dbReference type="ChEBI" id="CHEBI:17865"/>
        <dbReference type="ChEBI" id="CHEBI:29985"/>
        <dbReference type="ChEBI" id="CHEBI:57427"/>
        <dbReference type="EC" id="2.6.1.42"/>
    </reaction>
</comment>
<dbReference type="PANTHER" id="PTHR42743:SF11">
    <property type="entry name" value="AMINODEOXYCHORISMATE LYASE"/>
    <property type="match status" value="1"/>
</dbReference>